<dbReference type="Gene3D" id="1.20.1730.10">
    <property type="entry name" value="Sodium/glucose cotransporter"/>
    <property type="match status" value="1"/>
</dbReference>
<dbReference type="KEGG" id="psn:Pedsa_0686"/>
<feature type="transmembrane region" description="Helical" evidence="12">
    <location>
        <begin position="315"/>
        <end position="344"/>
    </location>
</feature>
<keyword evidence="7" id="KW-0915">Sodium</keyword>
<evidence type="ECO:0000256" key="4">
    <source>
        <dbReference type="ARBA" id="ARBA00022475"/>
    </source>
</evidence>
<dbReference type="InterPro" id="IPR001734">
    <property type="entry name" value="Na/solute_symporter"/>
</dbReference>
<dbReference type="PANTHER" id="PTHR42985:SF40">
    <property type="entry name" value="LD47995P-RELATED"/>
    <property type="match status" value="1"/>
</dbReference>
<dbReference type="EMBL" id="CP002545">
    <property type="protein sequence ID" value="ADY51262.1"/>
    <property type="molecule type" value="Genomic_DNA"/>
</dbReference>
<dbReference type="HOGENOM" id="CLU_018808_12_0_10"/>
<keyword evidence="10" id="KW-0739">Sodium transport</keyword>
<feature type="transmembrane region" description="Helical" evidence="12">
    <location>
        <begin position="73"/>
        <end position="93"/>
    </location>
</feature>
<evidence type="ECO:0000313" key="14">
    <source>
        <dbReference type="Proteomes" id="UP000000310"/>
    </source>
</evidence>
<dbReference type="GO" id="GO:0006814">
    <property type="term" value="P:sodium ion transport"/>
    <property type="evidence" value="ECO:0007669"/>
    <property type="project" value="UniProtKB-KW"/>
</dbReference>
<feature type="transmembrane region" description="Helical" evidence="12">
    <location>
        <begin position="365"/>
        <end position="384"/>
    </location>
</feature>
<dbReference type="PANTHER" id="PTHR42985">
    <property type="entry name" value="SODIUM-COUPLED MONOCARBOXYLATE TRANSPORTER"/>
    <property type="match status" value="1"/>
</dbReference>
<dbReference type="GO" id="GO:0015293">
    <property type="term" value="F:symporter activity"/>
    <property type="evidence" value="ECO:0007669"/>
    <property type="project" value="TreeGrafter"/>
</dbReference>
<feature type="transmembrane region" description="Helical" evidence="12">
    <location>
        <begin position="230"/>
        <end position="254"/>
    </location>
</feature>
<feature type="transmembrane region" description="Helical" evidence="12">
    <location>
        <begin position="153"/>
        <end position="176"/>
    </location>
</feature>
<feature type="transmembrane region" description="Helical" evidence="12">
    <location>
        <begin position="275"/>
        <end position="295"/>
    </location>
</feature>
<dbReference type="PROSITE" id="PS50283">
    <property type="entry name" value="NA_SOLUT_SYMP_3"/>
    <property type="match status" value="1"/>
</dbReference>
<evidence type="ECO:0000256" key="9">
    <source>
        <dbReference type="ARBA" id="ARBA00023136"/>
    </source>
</evidence>
<evidence type="ECO:0000256" key="1">
    <source>
        <dbReference type="ARBA" id="ARBA00004651"/>
    </source>
</evidence>
<feature type="transmembrane region" description="Helical" evidence="12">
    <location>
        <begin position="183"/>
        <end position="205"/>
    </location>
</feature>
<gene>
    <name evidence="13" type="ordered locus">Pedsa_0686</name>
</gene>
<evidence type="ECO:0000256" key="3">
    <source>
        <dbReference type="ARBA" id="ARBA00022448"/>
    </source>
</evidence>
<protein>
    <submittedName>
        <fullName evidence="13">Na+/solute symporter</fullName>
    </submittedName>
</protein>
<evidence type="ECO:0000256" key="5">
    <source>
        <dbReference type="ARBA" id="ARBA00022692"/>
    </source>
</evidence>
<dbReference type="OrthoDB" id="9761931at2"/>
<comment type="similarity">
    <text evidence="2 11">Belongs to the sodium:solute symporter (SSF) (TC 2.A.21) family.</text>
</comment>
<dbReference type="eggNOG" id="COG0591">
    <property type="taxonomic scope" value="Bacteria"/>
</dbReference>
<feature type="transmembrane region" description="Helical" evidence="12">
    <location>
        <begin position="426"/>
        <end position="447"/>
    </location>
</feature>
<keyword evidence="14" id="KW-1185">Reference proteome</keyword>
<keyword evidence="5 12" id="KW-0812">Transmembrane</keyword>
<dbReference type="Proteomes" id="UP000000310">
    <property type="component" value="Chromosome"/>
</dbReference>
<evidence type="ECO:0000256" key="6">
    <source>
        <dbReference type="ARBA" id="ARBA00022989"/>
    </source>
</evidence>
<reference evidence="14" key="2">
    <citation type="submission" date="2011-02" db="EMBL/GenBank/DDBJ databases">
        <title>The complete genome of Pedobacter saltans DSM 12145.</title>
        <authorList>
            <consortium name="US DOE Joint Genome Institute (JGI-PGF)"/>
            <person name="Lucas S."/>
            <person name="Copeland A."/>
            <person name="Lapidus A."/>
            <person name="Bruce D."/>
            <person name="Goodwin L."/>
            <person name="Pitluck S."/>
            <person name="Kyrpides N."/>
            <person name="Mavromatis K."/>
            <person name="Pagani I."/>
            <person name="Ivanova N."/>
            <person name="Ovchinnikova G."/>
            <person name="Lu M."/>
            <person name="Detter J.C."/>
            <person name="Han C."/>
            <person name="Land M."/>
            <person name="Hauser L."/>
            <person name="Markowitz V."/>
            <person name="Cheng J.-F."/>
            <person name="Hugenholtz P."/>
            <person name="Woyke T."/>
            <person name="Wu D."/>
            <person name="Tindall B."/>
            <person name="Pomrenke H.G."/>
            <person name="Brambilla E."/>
            <person name="Klenk H.-P."/>
            <person name="Eisen J.A."/>
        </authorList>
    </citation>
    <scope>NUCLEOTIDE SEQUENCE [LARGE SCALE GENOMIC DNA]</scope>
    <source>
        <strain evidence="14">ATCC 51119 / DSM 12145 / JCM 21818 / LMG 10337 / NBRC 100064 / NCIMB 13643</strain>
    </source>
</reference>
<keyword evidence="8" id="KW-0406">Ion transport</keyword>
<name>F0S8H8_PSESL</name>
<organism evidence="13 14">
    <name type="scientific">Pseudopedobacter saltans (strain ATCC 51119 / DSM 12145 / JCM 21818 / CCUG 39354 / LMG 10337 / NBRC 100064 / NCIMB 13643)</name>
    <name type="common">Pedobacter saltans</name>
    <dbReference type="NCBI Taxonomy" id="762903"/>
    <lineage>
        <taxon>Bacteria</taxon>
        <taxon>Pseudomonadati</taxon>
        <taxon>Bacteroidota</taxon>
        <taxon>Sphingobacteriia</taxon>
        <taxon>Sphingobacteriales</taxon>
        <taxon>Sphingobacteriaceae</taxon>
        <taxon>Pseudopedobacter</taxon>
    </lineage>
</organism>
<comment type="subcellular location">
    <subcellularLocation>
        <location evidence="1">Cell membrane</location>
        <topology evidence="1">Multi-pass membrane protein</topology>
    </subcellularLocation>
</comment>
<dbReference type="STRING" id="762903.Pedsa_0686"/>
<feature type="transmembrane region" description="Helical" evidence="12">
    <location>
        <begin position="396"/>
        <end position="419"/>
    </location>
</feature>
<dbReference type="CDD" id="cd11477">
    <property type="entry name" value="SLC5sbd_u1"/>
    <property type="match status" value="1"/>
</dbReference>
<accession>F0S8H8</accession>
<dbReference type="InterPro" id="IPR051163">
    <property type="entry name" value="Sodium:Solute_Symporter_SSF"/>
</dbReference>
<evidence type="ECO:0000256" key="8">
    <source>
        <dbReference type="ARBA" id="ARBA00023065"/>
    </source>
</evidence>
<dbReference type="GO" id="GO:0005886">
    <property type="term" value="C:plasma membrane"/>
    <property type="evidence" value="ECO:0007669"/>
    <property type="project" value="UniProtKB-SubCell"/>
</dbReference>
<dbReference type="Pfam" id="PF00474">
    <property type="entry name" value="SSF"/>
    <property type="match status" value="1"/>
</dbReference>
<dbReference type="RefSeq" id="WP_013631763.1">
    <property type="nucleotide sequence ID" value="NC_015177.1"/>
</dbReference>
<feature type="transmembrane region" description="Helical" evidence="12">
    <location>
        <begin position="453"/>
        <end position="471"/>
    </location>
</feature>
<feature type="transmembrane region" description="Helical" evidence="12">
    <location>
        <begin position="6"/>
        <end position="25"/>
    </location>
</feature>
<dbReference type="InterPro" id="IPR038377">
    <property type="entry name" value="Na/Glc_symporter_sf"/>
</dbReference>
<keyword evidence="4" id="KW-1003">Cell membrane</keyword>
<evidence type="ECO:0000256" key="7">
    <source>
        <dbReference type="ARBA" id="ARBA00023053"/>
    </source>
</evidence>
<evidence type="ECO:0000313" key="13">
    <source>
        <dbReference type="EMBL" id="ADY51262.1"/>
    </source>
</evidence>
<keyword evidence="6 12" id="KW-1133">Transmembrane helix</keyword>
<evidence type="ECO:0000256" key="2">
    <source>
        <dbReference type="ARBA" id="ARBA00006434"/>
    </source>
</evidence>
<evidence type="ECO:0000256" key="12">
    <source>
        <dbReference type="SAM" id="Phobius"/>
    </source>
</evidence>
<proteinExistence type="inferred from homology"/>
<sequence length="489" mass="53701">MANLDYIILFTYFFVLLAMGVWGYMRIKSSADFYTAGGKLPWWLSGISHHVSGYSGAVFVAYAAIAYTHGFTLYIWWALSISIAMIGTTFIIAPRWARLRSELKIQSPTEYLALRYNLPTQQVMAWSGVIIKIFDVGAKWAAIGILLNAFTGLSFAHGILLAGTVSMIYITIGGLWADVINDLASFIIQFVAGITLLVMVLINLGDGASGIFTMWDRLPKSHSDAFNSPYTLGFAISYMVISFFSYSGGTWHLATRFISSPSGSEAKKAAMLSMLMYLIWPLVLFFPMFASPIFLKDLADPTQSYALMAMKFLPHGLVGLLLASMFGNTLAMTAADANTISAVITRDILPVLYKKITSFNERKMLFIARITTFLFVLVTIIIAFESKSFGGVFGLIISWFAALVGPTAVPMILGLLPAFKYSDSRAALLSIFGGLLTFILLKSFATVSLAVDISSPIIVSMIIYVGWGLLFKNVKPEAENMLKALEKDN</sequence>
<evidence type="ECO:0000256" key="11">
    <source>
        <dbReference type="RuleBase" id="RU362091"/>
    </source>
</evidence>
<keyword evidence="9 12" id="KW-0472">Membrane</keyword>
<feature type="transmembrane region" description="Helical" evidence="12">
    <location>
        <begin position="46"/>
        <end position="67"/>
    </location>
</feature>
<keyword evidence="3" id="KW-0813">Transport</keyword>
<dbReference type="AlphaFoldDB" id="F0S8H8"/>
<reference evidence="13 14" key="1">
    <citation type="journal article" date="2011" name="Stand. Genomic Sci.">
        <title>Complete genome sequence of the gliding, heparinolytic Pedobacter saltans type strain (113).</title>
        <authorList>
            <person name="Liolios K."/>
            <person name="Sikorski J."/>
            <person name="Lu M."/>
            <person name="Nolan M."/>
            <person name="Lapidus A."/>
            <person name="Lucas S."/>
            <person name="Hammon N."/>
            <person name="Deshpande S."/>
            <person name="Cheng J.F."/>
            <person name="Tapia R."/>
            <person name="Han C."/>
            <person name="Goodwin L."/>
            <person name="Pitluck S."/>
            <person name="Huntemann M."/>
            <person name="Ivanova N."/>
            <person name="Pagani I."/>
            <person name="Mavromatis K."/>
            <person name="Ovchinikova G."/>
            <person name="Pati A."/>
            <person name="Chen A."/>
            <person name="Palaniappan K."/>
            <person name="Land M."/>
            <person name="Hauser L."/>
            <person name="Brambilla E.M."/>
            <person name="Kotsyurbenko O."/>
            <person name="Rohde M."/>
            <person name="Tindall B.J."/>
            <person name="Abt B."/>
            <person name="Goker M."/>
            <person name="Detter J.C."/>
            <person name="Woyke T."/>
            <person name="Bristow J."/>
            <person name="Eisen J.A."/>
            <person name="Markowitz V."/>
            <person name="Hugenholtz P."/>
            <person name="Klenk H.P."/>
            <person name="Kyrpides N.C."/>
        </authorList>
    </citation>
    <scope>NUCLEOTIDE SEQUENCE [LARGE SCALE GENOMIC DNA]</scope>
    <source>
        <strain evidence="14">ATCC 51119 / DSM 12145 / JCM 21818 / LMG 10337 / NBRC 100064 / NCIMB 13643</strain>
    </source>
</reference>
<evidence type="ECO:0000256" key="10">
    <source>
        <dbReference type="ARBA" id="ARBA00023201"/>
    </source>
</evidence>